<protein>
    <submittedName>
        <fullName evidence="1">Uncharacterized protein</fullName>
    </submittedName>
</protein>
<dbReference type="Pfam" id="PF12311">
    <property type="entry name" value="DUF3632"/>
    <property type="match status" value="1"/>
</dbReference>
<reference evidence="1" key="2">
    <citation type="submission" date="2023-05" db="EMBL/GenBank/DDBJ databases">
        <authorList>
            <consortium name="Lawrence Berkeley National Laboratory"/>
            <person name="Steindorff A."/>
            <person name="Hensen N."/>
            <person name="Bonometti L."/>
            <person name="Westerberg I."/>
            <person name="Brannstrom I.O."/>
            <person name="Guillou S."/>
            <person name="Cros-Aarteil S."/>
            <person name="Calhoun S."/>
            <person name="Haridas S."/>
            <person name="Kuo A."/>
            <person name="Mondo S."/>
            <person name="Pangilinan J."/>
            <person name="Riley R."/>
            <person name="Labutti K."/>
            <person name="Andreopoulos B."/>
            <person name="Lipzen A."/>
            <person name="Chen C."/>
            <person name="Yanf M."/>
            <person name="Daum C."/>
            <person name="Ng V."/>
            <person name="Clum A."/>
            <person name="Ohm R."/>
            <person name="Martin F."/>
            <person name="Silar P."/>
            <person name="Natvig D."/>
            <person name="Lalanne C."/>
            <person name="Gautier V."/>
            <person name="Ament-Velasquez S.L."/>
            <person name="Kruys A."/>
            <person name="Hutchinson M.I."/>
            <person name="Powell A.J."/>
            <person name="Barry K."/>
            <person name="Miller A.N."/>
            <person name="Grigoriev I.V."/>
            <person name="Debuchy R."/>
            <person name="Gladieux P."/>
            <person name="Thoren M.H."/>
            <person name="Johannesson H."/>
        </authorList>
    </citation>
    <scope>NUCLEOTIDE SEQUENCE</scope>
    <source>
        <strain evidence="1">CBS 359.72</strain>
    </source>
</reference>
<dbReference type="InterPro" id="IPR022085">
    <property type="entry name" value="OpdG"/>
</dbReference>
<dbReference type="Proteomes" id="UP001303647">
    <property type="component" value="Unassembled WGS sequence"/>
</dbReference>
<evidence type="ECO:0000313" key="1">
    <source>
        <dbReference type="EMBL" id="KAK4247606.1"/>
    </source>
</evidence>
<gene>
    <name evidence="1" type="ORF">C7999DRAFT_41142</name>
</gene>
<sequence>MSTPAQLLEPLTKPSATADTVSAAVQGFNQQAQASASSIGDFLWDAFNAVFKVVGHTPPERQGRLVEFLAQLRGVTATDADGKALKHEDGEVWGDLPTFGWVARDLWNFDPTEPSATAQERSKWENWSSFLAQLTARSAVAGNDPFDFSLFALWALRDALEEDRGLASEPAVRLAALWVRFAGERLRKLSADAHTLQGNMGTPGGKYGERGWKGFNEDRWRAWADELKAAQAKMKSDETVQGAAKLMDEL</sequence>
<accession>A0AAN7HFE0</accession>
<organism evidence="1 2">
    <name type="scientific">Corynascus novoguineensis</name>
    <dbReference type="NCBI Taxonomy" id="1126955"/>
    <lineage>
        <taxon>Eukaryota</taxon>
        <taxon>Fungi</taxon>
        <taxon>Dikarya</taxon>
        <taxon>Ascomycota</taxon>
        <taxon>Pezizomycotina</taxon>
        <taxon>Sordariomycetes</taxon>
        <taxon>Sordariomycetidae</taxon>
        <taxon>Sordariales</taxon>
        <taxon>Chaetomiaceae</taxon>
        <taxon>Corynascus</taxon>
    </lineage>
</organism>
<comment type="caution">
    <text evidence="1">The sequence shown here is derived from an EMBL/GenBank/DDBJ whole genome shotgun (WGS) entry which is preliminary data.</text>
</comment>
<dbReference type="AlphaFoldDB" id="A0AAN7HFE0"/>
<dbReference type="PANTHER" id="PTHR38797">
    <property type="entry name" value="NUCLEAR PORE COMPLEX PROTEIN NUP85-RELATED"/>
    <property type="match status" value="1"/>
</dbReference>
<keyword evidence="2" id="KW-1185">Reference proteome</keyword>
<name>A0AAN7HFE0_9PEZI</name>
<dbReference type="InterPro" id="IPR053204">
    <property type="entry name" value="Oxopyrrolidines_Biosynth-assoc"/>
</dbReference>
<reference evidence="1" key="1">
    <citation type="journal article" date="2023" name="Mol. Phylogenet. Evol.">
        <title>Genome-scale phylogeny and comparative genomics of the fungal order Sordariales.</title>
        <authorList>
            <person name="Hensen N."/>
            <person name="Bonometti L."/>
            <person name="Westerberg I."/>
            <person name="Brannstrom I.O."/>
            <person name="Guillou S."/>
            <person name="Cros-Aarteil S."/>
            <person name="Calhoun S."/>
            <person name="Haridas S."/>
            <person name="Kuo A."/>
            <person name="Mondo S."/>
            <person name="Pangilinan J."/>
            <person name="Riley R."/>
            <person name="LaButti K."/>
            <person name="Andreopoulos B."/>
            <person name="Lipzen A."/>
            <person name="Chen C."/>
            <person name="Yan M."/>
            <person name="Daum C."/>
            <person name="Ng V."/>
            <person name="Clum A."/>
            <person name="Steindorff A."/>
            <person name="Ohm R.A."/>
            <person name="Martin F."/>
            <person name="Silar P."/>
            <person name="Natvig D.O."/>
            <person name="Lalanne C."/>
            <person name="Gautier V."/>
            <person name="Ament-Velasquez S.L."/>
            <person name="Kruys A."/>
            <person name="Hutchinson M.I."/>
            <person name="Powell A.J."/>
            <person name="Barry K."/>
            <person name="Miller A.N."/>
            <person name="Grigoriev I.V."/>
            <person name="Debuchy R."/>
            <person name="Gladieux P."/>
            <person name="Hiltunen Thoren M."/>
            <person name="Johannesson H."/>
        </authorList>
    </citation>
    <scope>NUCLEOTIDE SEQUENCE</scope>
    <source>
        <strain evidence="1">CBS 359.72</strain>
    </source>
</reference>
<proteinExistence type="predicted"/>
<dbReference type="PANTHER" id="PTHR38797:SF6">
    <property type="match status" value="1"/>
</dbReference>
<dbReference type="EMBL" id="MU857651">
    <property type="protein sequence ID" value="KAK4247606.1"/>
    <property type="molecule type" value="Genomic_DNA"/>
</dbReference>
<evidence type="ECO:0000313" key="2">
    <source>
        <dbReference type="Proteomes" id="UP001303647"/>
    </source>
</evidence>